<protein>
    <submittedName>
        <fullName evidence="1">Uncharacterized protein</fullName>
    </submittedName>
</protein>
<evidence type="ECO:0000313" key="1">
    <source>
        <dbReference type="EMBL" id="SVE02746.1"/>
    </source>
</evidence>
<sequence length="45" mass="5197">MERWTLPSEVYNGAHHQYLIRGEAFDWLLLARRVATELGSLIPDA</sequence>
<name>A0A383A4B9_9ZZZZ</name>
<dbReference type="AlphaFoldDB" id="A0A383A4B9"/>
<dbReference type="EMBL" id="UINC01189175">
    <property type="protein sequence ID" value="SVE02746.1"/>
    <property type="molecule type" value="Genomic_DNA"/>
</dbReference>
<organism evidence="1">
    <name type="scientific">marine metagenome</name>
    <dbReference type="NCBI Taxonomy" id="408172"/>
    <lineage>
        <taxon>unclassified sequences</taxon>
        <taxon>metagenomes</taxon>
        <taxon>ecological metagenomes</taxon>
    </lineage>
</organism>
<feature type="non-terminal residue" evidence="1">
    <location>
        <position position="45"/>
    </location>
</feature>
<accession>A0A383A4B9</accession>
<gene>
    <name evidence="1" type="ORF">METZ01_LOCUS455600</name>
</gene>
<reference evidence="1" key="1">
    <citation type="submission" date="2018-05" db="EMBL/GenBank/DDBJ databases">
        <authorList>
            <person name="Lanie J.A."/>
            <person name="Ng W.-L."/>
            <person name="Kazmierczak K.M."/>
            <person name="Andrzejewski T.M."/>
            <person name="Davidsen T.M."/>
            <person name="Wayne K.J."/>
            <person name="Tettelin H."/>
            <person name="Glass J.I."/>
            <person name="Rusch D."/>
            <person name="Podicherti R."/>
            <person name="Tsui H.-C.T."/>
            <person name="Winkler M.E."/>
        </authorList>
    </citation>
    <scope>NUCLEOTIDE SEQUENCE</scope>
</reference>
<proteinExistence type="predicted"/>